<evidence type="ECO:0000313" key="3">
    <source>
        <dbReference type="Proteomes" id="UP000838412"/>
    </source>
</evidence>
<evidence type="ECO:0000256" key="1">
    <source>
        <dbReference type="SAM" id="MobiDB-lite"/>
    </source>
</evidence>
<dbReference type="EMBL" id="OV696690">
    <property type="protein sequence ID" value="CAH1266186.1"/>
    <property type="molecule type" value="Genomic_DNA"/>
</dbReference>
<gene>
    <name evidence="2" type="primary">Hypp3313</name>
    <name evidence="2" type="ORF">BLAG_LOCUS19863</name>
</gene>
<proteinExistence type="predicted"/>
<dbReference type="OrthoDB" id="9971490at2759"/>
<dbReference type="Proteomes" id="UP000838412">
    <property type="component" value="Chromosome 5"/>
</dbReference>
<organism evidence="2 3">
    <name type="scientific">Branchiostoma lanceolatum</name>
    <name type="common">Common lancelet</name>
    <name type="synonym">Amphioxus lanceolatum</name>
    <dbReference type="NCBI Taxonomy" id="7740"/>
    <lineage>
        <taxon>Eukaryota</taxon>
        <taxon>Metazoa</taxon>
        <taxon>Chordata</taxon>
        <taxon>Cephalochordata</taxon>
        <taxon>Leptocardii</taxon>
        <taxon>Amphioxiformes</taxon>
        <taxon>Branchiostomatidae</taxon>
        <taxon>Branchiostoma</taxon>
    </lineage>
</organism>
<keyword evidence="3" id="KW-1185">Reference proteome</keyword>
<evidence type="ECO:0000313" key="2">
    <source>
        <dbReference type="EMBL" id="CAH1266186.1"/>
    </source>
</evidence>
<reference evidence="2" key="1">
    <citation type="submission" date="2022-01" db="EMBL/GenBank/DDBJ databases">
        <authorList>
            <person name="Braso-Vives M."/>
        </authorList>
    </citation>
    <scope>NUCLEOTIDE SEQUENCE</scope>
</reference>
<accession>A0A8K0A1I0</accession>
<protein>
    <submittedName>
        <fullName evidence="2">Hypp3313 protein</fullName>
    </submittedName>
</protein>
<sequence length="209" mass="23763">MAWTISPSVHEQEAWTVMKPFRRPNWEESEYTFTRERLPASTTFCVSCGRPFGATTKHLHIAARRSMVIHPNGGRCFACGSRKGALETYGIVKWGQGWRAVEAHTLSYTVVHTDGEDTPAVNQEETLWEDDTYLSGDELQFSTMVRNIEQIHCSKDKTQVDNAIDSILEWIAKEEEEERGSGQGLGTEMRKQYGPLMTENDRGEVVVYQ</sequence>
<feature type="compositionally biased region" description="Basic and acidic residues" evidence="1">
    <location>
        <begin position="199"/>
        <end position="209"/>
    </location>
</feature>
<name>A0A8K0A1I0_BRALA</name>
<feature type="region of interest" description="Disordered" evidence="1">
    <location>
        <begin position="175"/>
        <end position="209"/>
    </location>
</feature>
<dbReference type="AlphaFoldDB" id="A0A8K0A1I0"/>